<sequence>MTKQRATPTRGKKHASGDDDSPPSLPTTAASSSPSSAVLAYQRAQDGEHIVTLVVDFLLHAVDATIDETLKANNTFEYTSLKLVNGLIYMMSMVTIDLSTKFKDNPATYEAGDTPAPCPPDIWSKQCIKAKKKPKSHLLRGHSHNNPYGLGSLDEDGEGSEYRSAYQGSPSSKQMRGRSMEKSSQQLGSIVLDTEVTMSIRDLAFRTVSPSDMPLSPDDLQRRQHIEQLLEERVRDEKLRMQADAKRSRTVVRLVIEPVDSDTKSMRKGIVGDGGGASPDMGASPVRDGVLDGLDNERGASEVILVEGADMIVGEDSHLVSRRSKRDMFKHIPQAVFEPTVVLPPTSARIDVAVASARPTNNSRSSSRWSNRTKTPKTPGGSKTARSRAYFTALLATDEPFYIGNGDLEGGPCFGDDSSPAKGVVITQGLVVKSGESFWEGRQQHNPNGGVHTFPRSVSEPAFDATQHTPSRVQPHRRSSVQKKLPPANSSIVPEESSIDDPATTLPPAQWPPQVLSVDHHIDHHRHTSSSKSVSLRIRTPACRKRRSRKVIDDIVLDPHDQPHMPPMAEDSPDVKNHISSMSSSYSQPSVSQRRPSTNSATTVTPQKLVRSPIKHIQLPRVGARTPLGGGGQIVYHSAASVLTLPFLKQQPALS</sequence>
<evidence type="ECO:0000313" key="2">
    <source>
        <dbReference type="EMBL" id="ETV83560.1"/>
    </source>
</evidence>
<organism evidence="2">
    <name type="scientific">Aphanomyces astaci</name>
    <name type="common">Crayfish plague agent</name>
    <dbReference type="NCBI Taxonomy" id="112090"/>
    <lineage>
        <taxon>Eukaryota</taxon>
        <taxon>Sar</taxon>
        <taxon>Stramenopiles</taxon>
        <taxon>Oomycota</taxon>
        <taxon>Saprolegniomycetes</taxon>
        <taxon>Saprolegniales</taxon>
        <taxon>Verrucalvaceae</taxon>
        <taxon>Aphanomyces</taxon>
    </lineage>
</organism>
<accession>W4GV33</accession>
<feature type="compositionally biased region" description="Low complexity" evidence="1">
    <location>
        <begin position="361"/>
        <end position="384"/>
    </location>
</feature>
<protein>
    <submittedName>
        <fullName evidence="2">Uncharacterized protein</fullName>
    </submittedName>
</protein>
<dbReference type="EMBL" id="KI913120">
    <property type="protein sequence ID" value="ETV83560.1"/>
    <property type="molecule type" value="Genomic_DNA"/>
</dbReference>
<dbReference type="STRING" id="112090.W4GV33"/>
<dbReference type="AlphaFoldDB" id="W4GV33"/>
<reference evidence="2" key="1">
    <citation type="submission" date="2013-12" db="EMBL/GenBank/DDBJ databases">
        <title>The Genome Sequence of Aphanomyces astaci APO3.</title>
        <authorList>
            <consortium name="The Broad Institute Genomics Platform"/>
            <person name="Russ C."/>
            <person name="Tyler B."/>
            <person name="van West P."/>
            <person name="Dieguez-Uribeondo J."/>
            <person name="Young S.K."/>
            <person name="Zeng Q."/>
            <person name="Gargeya S."/>
            <person name="Fitzgerald M."/>
            <person name="Abouelleil A."/>
            <person name="Alvarado L."/>
            <person name="Chapman S.B."/>
            <person name="Gainer-Dewar J."/>
            <person name="Goldberg J."/>
            <person name="Griggs A."/>
            <person name="Gujja S."/>
            <person name="Hansen M."/>
            <person name="Howarth C."/>
            <person name="Imamovic A."/>
            <person name="Ireland A."/>
            <person name="Larimer J."/>
            <person name="McCowan C."/>
            <person name="Murphy C."/>
            <person name="Pearson M."/>
            <person name="Poon T.W."/>
            <person name="Priest M."/>
            <person name="Roberts A."/>
            <person name="Saif S."/>
            <person name="Shea T."/>
            <person name="Sykes S."/>
            <person name="Wortman J."/>
            <person name="Nusbaum C."/>
            <person name="Birren B."/>
        </authorList>
    </citation>
    <scope>NUCLEOTIDE SEQUENCE [LARGE SCALE GENOMIC DNA]</scope>
    <source>
        <strain evidence="2">APO3</strain>
    </source>
</reference>
<name>W4GV33_APHAT</name>
<dbReference type="GeneID" id="20806259"/>
<feature type="region of interest" description="Disordered" evidence="1">
    <location>
        <begin position="134"/>
        <end position="185"/>
    </location>
</feature>
<feature type="compositionally biased region" description="Low complexity" evidence="1">
    <location>
        <begin position="580"/>
        <end position="597"/>
    </location>
</feature>
<feature type="region of interest" description="Disordered" evidence="1">
    <location>
        <begin position="354"/>
        <end position="385"/>
    </location>
</feature>
<dbReference type="OrthoDB" id="74336at2759"/>
<dbReference type="RefSeq" id="XP_009826990.1">
    <property type="nucleotide sequence ID" value="XM_009828688.1"/>
</dbReference>
<feature type="region of interest" description="Disordered" evidence="1">
    <location>
        <begin position="463"/>
        <end position="509"/>
    </location>
</feature>
<feature type="region of interest" description="Disordered" evidence="1">
    <location>
        <begin position="1"/>
        <end position="33"/>
    </location>
</feature>
<dbReference type="VEuPathDB" id="FungiDB:H257_04263"/>
<feature type="region of interest" description="Disordered" evidence="1">
    <location>
        <begin position="557"/>
        <end position="604"/>
    </location>
</feature>
<proteinExistence type="predicted"/>
<gene>
    <name evidence="2" type="ORF">H257_04263</name>
</gene>
<evidence type="ECO:0000256" key="1">
    <source>
        <dbReference type="SAM" id="MobiDB-lite"/>
    </source>
</evidence>
<feature type="compositionally biased region" description="Basic residues" evidence="1">
    <location>
        <begin position="134"/>
        <end position="143"/>
    </location>
</feature>